<proteinExistence type="predicted"/>
<gene>
    <name evidence="1" type="ORF">XFF6991_420125</name>
</gene>
<accession>A0A7Z7J093</accession>
<organism evidence="1 2">
    <name type="scientific">Xanthomonas campestris pv. phaseoli</name>
    <dbReference type="NCBI Taxonomy" id="317013"/>
    <lineage>
        <taxon>Bacteria</taxon>
        <taxon>Pseudomonadati</taxon>
        <taxon>Pseudomonadota</taxon>
        <taxon>Gammaproteobacteria</taxon>
        <taxon>Lysobacterales</taxon>
        <taxon>Lysobacteraceae</taxon>
        <taxon>Xanthomonas</taxon>
    </lineage>
</organism>
<reference evidence="1 2" key="1">
    <citation type="submission" date="2017-10" db="EMBL/GenBank/DDBJ databases">
        <authorList>
            <person name="Regsiter A."/>
            <person name="William W."/>
        </authorList>
    </citation>
    <scope>NUCLEOTIDE SEQUENCE [LARGE SCALE GENOMIC DNA]</scope>
    <source>
        <strain evidence="1 2">CFBP6991</strain>
    </source>
</reference>
<dbReference type="Proteomes" id="UP000234345">
    <property type="component" value="Unassembled WGS sequence"/>
</dbReference>
<name>A0A7Z7J093_XANCH</name>
<dbReference type="AlphaFoldDB" id="A0A7Z7J093"/>
<dbReference type="EMBL" id="OCZC01000069">
    <property type="protein sequence ID" value="SOO24908.1"/>
    <property type="molecule type" value="Genomic_DNA"/>
</dbReference>
<comment type="caution">
    <text evidence="1">The sequence shown here is derived from an EMBL/GenBank/DDBJ whole genome shotgun (WGS) entry which is preliminary data.</text>
</comment>
<sequence>MRGAELISAIARVIEDRPGVS</sequence>
<protein>
    <submittedName>
        <fullName evidence="1">Uncharacterized protein</fullName>
    </submittedName>
</protein>
<evidence type="ECO:0000313" key="1">
    <source>
        <dbReference type="EMBL" id="SOO24908.1"/>
    </source>
</evidence>
<evidence type="ECO:0000313" key="2">
    <source>
        <dbReference type="Proteomes" id="UP000234345"/>
    </source>
</evidence>